<accession>A0A8X6PM95</accession>
<feature type="non-terminal residue" evidence="1">
    <location>
        <position position="1"/>
    </location>
</feature>
<evidence type="ECO:0000313" key="2">
    <source>
        <dbReference type="Proteomes" id="UP000887013"/>
    </source>
</evidence>
<protein>
    <submittedName>
        <fullName evidence="1">Uncharacterized protein</fullName>
    </submittedName>
</protein>
<dbReference type="AlphaFoldDB" id="A0A8X6PM95"/>
<organism evidence="1 2">
    <name type="scientific">Nephila pilipes</name>
    <name type="common">Giant wood spider</name>
    <name type="synonym">Nephila maculata</name>
    <dbReference type="NCBI Taxonomy" id="299642"/>
    <lineage>
        <taxon>Eukaryota</taxon>
        <taxon>Metazoa</taxon>
        <taxon>Ecdysozoa</taxon>
        <taxon>Arthropoda</taxon>
        <taxon>Chelicerata</taxon>
        <taxon>Arachnida</taxon>
        <taxon>Araneae</taxon>
        <taxon>Araneomorphae</taxon>
        <taxon>Entelegynae</taxon>
        <taxon>Araneoidea</taxon>
        <taxon>Nephilidae</taxon>
        <taxon>Nephila</taxon>
    </lineage>
</organism>
<keyword evidence="2" id="KW-1185">Reference proteome</keyword>
<dbReference type="EMBL" id="BMAW01070965">
    <property type="protein sequence ID" value="GFT75925.1"/>
    <property type="molecule type" value="Genomic_DNA"/>
</dbReference>
<comment type="caution">
    <text evidence="1">The sequence shown here is derived from an EMBL/GenBank/DDBJ whole genome shotgun (WGS) entry which is preliminary data.</text>
</comment>
<reference evidence="1" key="1">
    <citation type="submission" date="2020-08" db="EMBL/GenBank/DDBJ databases">
        <title>Multicomponent nature underlies the extraordinary mechanical properties of spider dragline silk.</title>
        <authorList>
            <person name="Kono N."/>
            <person name="Nakamura H."/>
            <person name="Mori M."/>
            <person name="Yoshida Y."/>
            <person name="Ohtoshi R."/>
            <person name="Malay A.D."/>
            <person name="Moran D.A.P."/>
            <person name="Tomita M."/>
            <person name="Numata K."/>
            <person name="Arakawa K."/>
        </authorList>
    </citation>
    <scope>NUCLEOTIDE SEQUENCE</scope>
</reference>
<dbReference type="Proteomes" id="UP000887013">
    <property type="component" value="Unassembled WGS sequence"/>
</dbReference>
<sequence length="32" mass="3835">NDKDPFQLVSPIDDFFETENFHACRDRLTHLN</sequence>
<gene>
    <name evidence="1" type="ORF">NPIL_164011</name>
</gene>
<name>A0A8X6PM95_NEPPI</name>
<proteinExistence type="predicted"/>
<evidence type="ECO:0000313" key="1">
    <source>
        <dbReference type="EMBL" id="GFT75925.1"/>
    </source>
</evidence>